<gene>
    <name evidence="1" type="ORF">MSPICULIGERA_LOCUS4482</name>
</gene>
<name>A0AA36FSW2_9BILA</name>
<dbReference type="AlphaFoldDB" id="A0AA36FSW2"/>
<feature type="non-terminal residue" evidence="1">
    <location>
        <position position="91"/>
    </location>
</feature>
<comment type="caution">
    <text evidence="1">The sequence shown here is derived from an EMBL/GenBank/DDBJ whole genome shotgun (WGS) entry which is preliminary data.</text>
</comment>
<evidence type="ECO:0000313" key="1">
    <source>
        <dbReference type="EMBL" id="CAJ0565855.1"/>
    </source>
</evidence>
<reference evidence="1" key="1">
    <citation type="submission" date="2023-06" db="EMBL/GenBank/DDBJ databases">
        <authorList>
            <person name="Delattre M."/>
        </authorList>
    </citation>
    <scope>NUCLEOTIDE SEQUENCE</scope>
    <source>
        <strain evidence="1">AF72</strain>
    </source>
</reference>
<accession>A0AA36FSW2</accession>
<proteinExistence type="predicted"/>
<organism evidence="1 2">
    <name type="scientific">Mesorhabditis spiculigera</name>
    <dbReference type="NCBI Taxonomy" id="96644"/>
    <lineage>
        <taxon>Eukaryota</taxon>
        <taxon>Metazoa</taxon>
        <taxon>Ecdysozoa</taxon>
        <taxon>Nematoda</taxon>
        <taxon>Chromadorea</taxon>
        <taxon>Rhabditida</taxon>
        <taxon>Rhabditina</taxon>
        <taxon>Rhabditomorpha</taxon>
        <taxon>Rhabditoidea</taxon>
        <taxon>Rhabditidae</taxon>
        <taxon>Mesorhabditinae</taxon>
        <taxon>Mesorhabditis</taxon>
    </lineage>
</organism>
<dbReference type="EMBL" id="CATQJA010001115">
    <property type="protein sequence ID" value="CAJ0565855.1"/>
    <property type="molecule type" value="Genomic_DNA"/>
</dbReference>
<sequence>MVRPNTSLKRKTVDAKLSSAKSPEQFCVQLQQNGYETMKMVDENGRKTATKKAEWILAEEKKGRKHYDYNLSQVIARRKKAMHNSATQSFL</sequence>
<protein>
    <submittedName>
        <fullName evidence="1">Uncharacterized protein</fullName>
    </submittedName>
</protein>
<dbReference type="Proteomes" id="UP001177023">
    <property type="component" value="Unassembled WGS sequence"/>
</dbReference>
<evidence type="ECO:0000313" key="2">
    <source>
        <dbReference type="Proteomes" id="UP001177023"/>
    </source>
</evidence>
<keyword evidence="2" id="KW-1185">Reference proteome</keyword>